<feature type="compositionally biased region" description="Polar residues" evidence="1">
    <location>
        <begin position="49"/>
        <end position="69"/>
    </location>
</feature>
<accession>A0A9P6CRF5</accession>
<feature type="region of interest" description="Disordered" evidence="1">
    <location>
        <begin position="1"/>
        <end position="28"/>
    </location>
</feature>
<gene>
    <name evidence="2" type="ORF">BDZ94DRAFT_1242682</name>
</gene>
<name>A0A9P6CRF5_9AGAR</name>
<comment type="caution">
    <text evidence="2">The sequence shown here is derived from an EMBL/GenBank/DDBJ whole genome shotgun (WGS) entry which is preliminary data.</text>
</comment>
<protein>
    <submittedName>
        <fullName evidence="2">Uncharacterized protein</fullName>
    </submittedName>
</protein>
<reference evidence="2" key="1">
    <citation type="submission" date="2020-11" db="EMBL/GenBank/DDBJ databases">
        <authorList>
            <consortium name="DOE Joint Genome Institute"/>
            <person name="Ahrendt S."/>
            <person name="Riley R."/>
            <person name="Andreopoulos W."/>
            <person name="Labutti K."/>
            <person name="Pangilinan J."/>
            <person name="Ruiz-Duenas F.J."/>
            <person name="Barrasa J.M."/>
            <person name="Sanchez-Garcia M."/>
            <person name="Camarero S."/>
            <person name="Miyauchi S."/>
            <person name="Serrano A."/>
            <person name="Linde D."/>
            <person name="Babiker R."/>
            <person name="Drula E."/>
            <person name="Ayuso-Fernandez I."/>
            <person name="Pacheco R."/>
            <person name="Padilla G."/>
            <person name="Ferreira P."/>
            <person name="Barriuso J."/>
            <person name="Kellner H."/>
            <person name="Castanera R."/>
            <person name="Alfaro M."/>
            <person name="Ramirez L."/>
            <person name="Pisabarro A.G."/>
            <person name="Kuo A."/>
            <person name="Tritt A."/>
            <person name="Lipzen A."/>
            <person name="He G."/>
            <person name="Yan M."/>
            <person name="Ng V."/>
            <person name="Cullen D."/>
            <person name="Martin F."/>
            <person name="Rosso M.-N."/>
            <person name="Henrissat B."/>
            <person name="Hibbett D."/>
            <person name="Martinez A.T."/>
            <person name="Grigoriev I.V."/>
        </authorList>
    </citation>
    <scope>NUCLEOTIDE SEQUENCE</scope>
    <source>
        <strain evidence="2">CBS 247.69</strain>
    </source>
</reference>
<evidence type="ECO:0000313" key="2">
    <source>
        <dbReference type="EMBL" id="KAF9469553.1"/>
    </source>
</evidence>
<sequence length="77" mass="8192">MEVGSALAGQQQSQPAFVDPAPPCHNMTPDCIESPAVQSQKHSFITSSLLSSIPPDSNILNPYNTTPSDPQDIPTFP</sequence>
<evidence type="ECO:0000256" key="1">
    <source>
        <dbReference type="SAM" id="MobiDB-lite"/>
    </source>
</evidence>
<feature type="region of interest" description="Disordered" evidence="1">
    <location>
        <begin position="49"/>
        <end position="77"/>
    </location>
</feature>
<proteinExistence type="predicted"/>
<dbReference type="AlphaFoldDB" id="A0A9P6CRF5"/>
<dbReference type="Proteomes" id="UP000807353">
    <property type="component" value="Unassembled WGS sequence"/>
</dbReference>
<evidence type="ECO:0000313" key="3">
    <source>
        <dbReference type="Proteomes" id="UP000807353"/>
    </source>
</evidence>
<organism evidence="2 3">
    <name type="scientific">Collybia nuda</name>
    <dbReference type="NCBI Taxonomy" id="64659"/>
    <lineage>
        <taxon>Eukaryota</taxon>
        <taxon>Fungi</taxon>
        <taxon>Dikarya</taxon>
        <taxon>Basidiomycota</taxon>
        <taxon>Agaricomycotina</taxon>
        <taxon>Agaricomycetes</taxon>
        <taxon>Agaricomycetidae</taxon>
        <taxon>Agaricales</taxon>
        <taxon>Tricholomatineae</taxon>
        <taxon>Clitocybaceae</taxon>
        <taxon>Collybia</taxon>
    </lineage>
</organism>
<dbReference type="EMBL" id="MU150229">
    <property type="protein sequence ID" value="KAF9469553.1"/>
    <property type="molecule type" value="Genomic_DNA"/>
</dbReference>
<keyword evidence="3" id="KW-1185">Reference proteome</keyword>